<dbReference type="GO" id="GO:0016788">
    <property type="term" value="F:hydrolase activity, acting on ester bonds"/>
    <property type="evidence" value="ECO:0007669"/>
    <property type="project" value="UniProtKB-ARBA"/>
</dbReference>
<dbReference type="RefSeq" id="WP_163950326.1">
    <property type="nucleotide sequence ID" value="NZ_JAAFZH010000006.1"/>
</dbReference>
<accession>A0A6L9LD35</accession>
<dbReference type="InterPro" id="IPR005181">
    <property type="entry name" value="SASA"/>
</dbReference>
<dbReference type="NCBIfam" id="TIGR04183">
    <property type="entry name" value="Por_Secre_tail"/>
    <property type="match status" value="1"/>
</dbReference>
<dbReference type="Pfam" id="PF03629">
    <property type="entry name" value="SASA"/>
    <property type="match status" value="1"/>
</dbReference>
<keyword evidence="5" id="KW-1185">Reference proteome</keyword>
<dbReference type="EMBL" id="JAAFZH010000006">
    <property type="protein sequence ID" value="NDU96378.1"/>
    <property type="molecule type" value="Genomic_DNA"/>
</dbReference>
<evidence type="ECO:0000259" key="2">
    <source>
        <dbReference type="Pfam" id="PF03629"/>
    </source>
</evidence>
<organism evidence="4 5">
    <name type="scientific">Spirosoma terrae</name>
    <dbReference type="NCBI Taxonomy" id="1968276"/>
    <lineage>
        <taxon>Bacteria</taxon>
        <taxon>Pseudomonadati</taxon>
        <taxon>Bacteroidota</taxon>
        <taxon>Cytophagia</taxon>
        <taxon>Cytophagales</taxon>
        <taxon>Cytophagaceae</taxon>
        <taxon>Spirosoma</taxon>
    </lineage>
</organism>
<evidence type="ECO:0000313" key="5">
    <source>
        <dbReference type="Proteomes" id="UP000474175"/>
    </source>
</evidence>
<protein>
    <submittedName>
        <fullName evidence="4">T9SS type A sorting domain-containing protein</fullName>
    </submittedName>
</protein>
<dbReference type="AlphaFoldDB" id="A0A6L9LD35"/>
<feature type="domain" description="Sialate O-acetylesterase" evidence="2">
    <location>
        <begin position="131"/>
        <end position="343"/>
    </location>
</feature>
<evidence type="ECO:0000259" key="3">
    <source>
        <dbReference type="Pfam" id="PF18962"/>
    </source>
</evidence>
<dbReference type="InterPro" id="IPR036514">
    <property type="entry name" value="SGNH_hydro_sf"/>
</dbReference>
<evidence type="ECO:0000256" key="1">
    <source>
        <dbReference type="ARBA" id="ARBA00022801"/>
    </source>
</evidence>
<keyword evidence="1" id="KW-0378">Hydrolase</keyword>
<proteinExistence type="predicted"/>
<comment type="caution">
    <text evidence="4">The sequence shown here is derived from an EMBL/GenBank/DDBJ whole genome shotgun (WGS) entry which is preliminary data.</text>
</comment>
<reference evidence="4 5" key="1">
    <citation type="submission" date="2020-02" db="EMBL/GenBank/DDBJ databases">
        <title>Draft genome sequence of two Spirosoma agri KCTC 52727 and Spirosoma terrae KCTC 52035.</title>
        <authorList>
            <person name="Rojas J."/>
            <person name="Ambika Manirajan B."/>
            <person name="Suarez C."/>
            <person name="Ratering S."/>
            <person name="Schnell S."/>
        </authorList>
    </citation>
    <scope>NUCLEOTIDE SEQUENCE [LARGE SCALE GENOMIC DNA]</scope>
    <source>
        <strain evidence="4 5">KCTC 52035</strain>
    </source>
</reference>
<gene>
    <name evidence="4" type="ORF">GK108_15975</name>
</gene>
<dbReference type="InterPro" id="IPR026444">
    <property type="entry name" value="Secre_tail"/>
</dbReference>
<name>A0A6L9LD35_9BACT</name>
<dbReference type="Proteomes" id="UP000474175">
    <property type="component" value="Unassembled WGS sequence"/>
</dbReference>
<dbReference type="Gene3D" id="3.40.50.1110">
    <property type="entry name" value="SGNH hydrolase"/>
    <property type="match status" value="1"/>
</dbReference>
<dbReference type="SUPFAM" id="SSF52266">
    <property type="entry name" value="SGNH hydrolase"/>
    <property type="match status" value="1"/>
</dbReference>
<sequence length="921" mass="100029">MSQRLFTIRLSSFRTLVCLLFIWSLPAFAYAQIVVSFPVSRAVFQRSANNTATLHINGYIAQPMDRIEARIQARNGQGTSSEWVVIDRELTGGTFSGDLPAVGGWYDLELRGIQQDQTVSTTRVERIGVGEVFIIAGQSNAQGMYDDMASAADDRVNAVNYYDQTQSAQEPSIDVLNRFSHLDQGGRIAPRGLGSWCWGKLGDLLAQRFNVPILFFNAGYEGTAIKNWRESAELGRTESIYESGSYYAAGQPYANLRVSLQFYTHMLGVRAVLWQQGEAEGFTNSTFDSYVSDLQTVINQSRRETGKAVAWVVARDSYSGDSRGARADIIRAQNQIIATVSNVFAGPNTDGIQIPRQRPPRTAATFDDVHFDVIGLAEVAQAWNTSLSDNFFRSASPFLPVAAPDISVSCTQNNQLALKVNGDYASVSWSSGETSQSITKGAGFYRAKVKDALGNVLITPFVRVAEKPTITRSGSTVFCEGDSVRLQVSVTGPIRWSTQSTNSALTVKSSGQYQVQTQDVSGCTFTSDPVSVVVNALPAKPTVTAAKTTTFCQGETTELMANEQAGYRWSTGETGQKIQVGKSGDYTVRVVSAQGCLSPSSDPLRVVVNPLPATPVITASGSTTFCADQQVTLTASAEQRYVWSSGQTTSAITISRSGTYTVRTQNEFSCFSALSTPVTIMVRSLPTEPTVRAEGPTVFCDGGQVVLTATSALPLFWTTGNTTRQITVKQTGDYSARVQDQFGCFSPFAPAIPIAVKPVPSTPTIQQVGTYTLEATGTLPGEYYGWQIDQDTITRQSTKLRATRTGTYSAQAFIRYDSSLVCASSFSADFLFTLDETNQGLSIYPNPSLTKRITIETQEELTNAEIRIYTMTGQEVAFFAVGNLNEQKVIDLPNLSSGVYVLWVRSPSFSVAKRVLIGVGN</sequence>
<evidence type="ECO:0000313" key="4">
    <source>
        <dbReference type="EMBL" id="NDU96378.1"/>
    </source>
</evidence>
<dbReference type="Pfam" id="PF18962">
    <property type="entry name" value="Por_Secre_tail"/>
    <property type="match status" value="1"/>
</dbReference>
<feature type="domain" description="Secretion system C-terminal sorting" evidence="3">
    <location>
        <begin position="843"/>
        <end position="917"/>
    </location>
</feature>